<reference evidence="5 6" key="1">
    <citation type="submission" date="2023-07" db="EMBL/GenBank/DDBJ databases">
        <title>Genomic Encyclopedia of Type Strains, Phase IV (KMG-IV): sequencing the most valuable type-strain genomes for metagenomic binning, comparative biology and taxonomic classification.</title>
        <authorList>
            <person name="Goeker M."/>
        </authorList>
    </citation>
    <scope>NUCLEOTIDE SEQUENCE [LARGE SCALE GENOMIC DNA]</scope>
    <source>
        <strain evidence="5 6">DSM 1111</strain>
    </source>
</reference>
<dbReference type="PANTHER" id="PTHR43101:SF1">
    <property type="entry name" value="BETA-FRUCTOSIDASE"/>
    <property type="match status" value="1"/>
</dbReference>
<feature type="domain" description="Glycosyl hydrolase family 32 N-terminal" evidence="4">
    <location>
        <begin position="7"/>
        <end position="166"/>
    </location>
</feature>
<keyword evidence="3" id="KW-0326">Glycosidase</keyword>
<sequence>MTVWPDKRDGAFSGSAITRTDGLGIRVFFTEKITDRIPEQDIQLTATSAYLFSAGAAEVLLPRRPDGEDLPFDFRDPYVFRGPDGVWKMLLGSQSAQDGVVLSSEKEDNTAAGGWTYVGKLYTETRCETSALECRCLPPVNGDHRDPTTRWALIYGLMNGEDKDTGRRDLTMVFWISSPTADGLPGPSGSRVSNLCGH</sequence>
<dbReference type="Gene3D" id="2.115.10.20">
    <property type="entry name" value="Glycosyl hydrolase domain, family 43"/>
    <property type="match status" value="1"/>
</dbReference>
<name>A0ABU0G5D4_9HYPH</name>
<dbReference type="PANTHER" id="PTHR43101">
    <property type="entry name" value="BETA-FRUCTOSIDASE"/>
    <property type="match status" value="1"/>
</dbReference>
<evidence type="ECO:0000256" key="2">
    <source>
        <dbReference type="ARBA" id="ARBA00022801"/>
    </source>
</evidence>
<dbReference type="InterPro" id="IPR051214">
    <property type="entry name" value="GH32_Enzymes"/>
</dbReference>
<evidence type="ECO:0000256" key="1">
    <source>
        <dbReference type="ARBA" id="ARBA00009902"/>
    </source>
</evidence>
<dbReference type="InterPro" id="IPR023296">
    <property type="entry name" value="Glyco_hydro_beta-prop_sf"/>
</dbReference>
<evidence type="ECO:0000313" key="5">
    <source>
        <dbReference type="EMBL" id="MDQ0419946.1"/>
    </source>
</evidence>
<dbReference type="GO" id="GO:0016787">
    <property type="term" value="F:hydrolase activity"/>
    <property type="evidence" value="ECO:0007669"/>
    <property type="project" value="UniProtKB-KW"/>
</dbReference>
<dbReference type="EMBL" id="JAUSUW010000002">
    <property type="protein sequence ID" value="MDQ0419946.1"/>
    <property type="molecule type" value="Genomic_DNA"/>
</dbReference>
<accession>A0ABU0G5D4</accession>
<dbReference type="InterPro" id="IPR013148">
    <property type="entry name" value="Glyco_hydro_32_N"/>
</dbReference>
<evidence type="ECO:0000259" key="4">
    <source>
        <dbReference type="Pfam" id="PF00251"/>
    </source>
</evidence>
<comment type="caution">
    <text evidence="5">The sequence shown here is derived from an EMBL/GenBank/DDBJ whole genome shotgun (WGS) entry which is preliminary data.</text>
</comment>
<dbReference type="Pfam" id="PF00251">
    <property type="entry name" value="Glyco_hydro_32N"/>
    <property type="match status" value="1"/>
</dbReference>
<protein>
    <submittedName>
        <fullName evidence="5">Sucrose-6-phosphate hydrolase SacC (GH32 family)</fullName>
    </submittedName>
</protein>
<gene>
    <name evidence="5" type="ORF">J2045_000959</name>
</gene>
<keyword evidence="6" id="KW-1185">Reference proteome</keyword>
<dbReference type="Proteomes" id="UP001238496">
    <property type="component" value="Unassembled WGS sequence"/>
</dbReference>
<comment type="similarity">
    <text evidence="1">Belongs to the glycosyl hydrolase 32 family.</text>
</comment>
<evidence type="ECO:0000256" key="3">
    <source>
        <dbReference type="ARBA" id="ARBA00023295"/>
    </source>
</evidence>
<organism evidence="5 6">
    <name type="scientific">Peteryoungia aggregata LMG 23059</name>
    <dbReference type="NCBI Taxonomy" id="1368425"/>
    <lineage>
        <taxon>Bacteria</taxon>
        <taxon>Pseudomonadati</taxon>
        <taxon>Pseudomonadota</taxon>
        <taxon>Alphaproteobacteria</taxon>
        <taxon>Hyphomicrobiales</taxon>
        <taxon>Rhizobiaceae</taxon>
        <taxon>Peteryoungia</taxon>
    </lineage>
</organism>
<dbReference type="SUPFAM" id="SSF75005">
    <property type="entry name" value="Arabinanase/levansucrase/invertase"/>
    <property type="match status" value="1"/>
</dbReference>
<evidence type="ECO:0000313" key="6">
    <source>
        <dbReference type="Proteomes" id="UP001238496"/>
    </source>
</evidence>
<proteinExistence type="inferred from homology"/>
<keyword evidence="2 5" id="KW-0378">Hydrolase</keyword>